<gene>
    <name evidence="1" type="ORF">HQN59_03015</name>
</gene>
<evidence type="ECO:0000313" key="2">
    <source>
        <dbReference type="Proteomes" id="UP000529637"/>
    </source>
</evidence>
<evidence type="ECO:0000313" key="1">
    <source>
        <dbReference type="EMBL" id="NUZ04724.1"/>
    </source>
</evidence>
<name>A0A7Y6NKE9_9BURK</name>
<reference evidence="1 2" key="1">
    <citation type="submission" date="2020-06" db="EMBL/GenBank/DDBJ databases">
        <title>Schlegella sp. ID0723 isolated from air conditioner.</title>
        <authorList>
            <person name="Kim D.Y."/>
            <person name="Kim D.-U."/>
        </authorList>
    </citation>
    <scope>NUCLEOTIDE SEQUENCE [LARGE SCALE GENOMIC DNA]</scope>
    <source>
        <strain evidence="1 2">ID0723</strain>
    </source>
</reference>
<dbReference type="AlphaFoldDB" id="A0A7Y6NKE9"/>
<organism evidence="1 2">
    <name type="scientific">Piscinibacter koreensis</name>
    <dbReference type="NCBI Taxonomy" id="2742824"/>
    <lineage>
        <taxon>Bacteria</taxon>
        <taxon>Pseudomonadati</taxon>
        <taxon>Pseudomonadota</taxon>
        <taxon>Betaproteobacteria</taxon>
        <taxon>Burkholderiales</taxon>
        <taxon>Sphaerotilaceae</taxon>
        <taxon>Piscinibacter</taxon>
    </lineage>
</organism>
<protein>
    <submittedName>
        <fullName evidence="1">Uncharacterized protein</fullName>
    </submittedName>
</protein>
<proteinExistence type="predicted"/>
<accession>A0A7Y6NKE9</accession>
<dbReference type="Proteomes" id="UP000529637">
    <property type="component" value="Unassembled WGS sequence"/>
</dbReference>
<keyword evidence="2" id="KW-1185">Reference proteome</keyword>
<sequence length="149" mass="16550">MPRLGILAVLIALANCGGLDGGTVSGRLGRQIRNPAVTHVDLASVTSFGWDEVFLFPPQTPRASVCATLAVRERFCRLIVRTESLDDETMTIAFRKQGRVTHAELHRRINGDFLPLDNEQRLRREDARFRVVADGLGDTGDALLRLVRE</sequence>
<comment type="caution">
    <text evidence="1">The sequence shown here is derived from an EMBL/GenBank/DDBJ whole genome shotgun (WGS) entry which is preliminary data.</text>
</comment>
<dbReference type="EMBL" id="JABWMJ010000001">
    <property type="protein sequence ID" value="NUZ04724.1"/>
    <property type="molecule type" value="Genomic_DNA"/>
</dbReference>